<accession>A0A931AFT6</accession>
<dbReference type="Gene3D" id="1.10.630.10">
    <property type="entry name" value="Cytochrome P450"/>
    <property type="match status" value="1"/>
</dbReference>
<dbReference type="InterPro" id="IPR017972">
    <property type="entry name" value="Cyt_P450_CS"/>
</dbReference>
<keyword evidence="10" id="KW-1185">Reference proteome</keyword>
<dbReference type="RefSeq" id="WP_195899760.1">
    <property type="nucleotide sequence ID" value="NZ_JADOGI010000136.1"/>
</dbReference>
<protein>
    <submittedName>
        <fullName evidence="9">Cytochrome P450</fullName>
    </submittedName>
</protein>
<keyword evidence="2 7" id="KW-0349">Heme</keyword>
<dbReference type="PANTHER" id="PTHR46696:SF1">
    <property type="entry name" value="CYTOCHROME P450 YJIB-RELATED"/>
    <property type="match status" value="1"/>
</dbReference>
<dbReference type="Pfam" id="PF00067">
    <property type="entry name" value="p450"/>
    <property type="match status" value="1"/>
</dbReference>
<dbReference type="GO" id="GO:0016705">
    <property type="term" value="F:oxidoreductase activity, acting on paired donors, with incorporation or reduction of molecular oxygen"/>
    <property type="evidence" value="ECO:0007669"/>
    <property type="project" value="InterPro"/>
</dbReference>
<dbReference type="GO" id="GO:0020037">
    <property type="term" value="F:heme binding"/>
    <property type="evidence" value="ECO:0007669"/>
    <property type="project" value="InterPro"/>
</dbReference>
<evidence type="ECO:0000256" key="6">
    <source>
        <dbReference type="ARBA" id="ARBA00023033"/>
    </source>
</evidence>
<keyword evidence="4 7" id="KW-0560">Oxidoreductase</keyword>
<dbReference type="FunFam" id="1.10.630.10:FF:000018">
    <property type="entry name" value="Cytochrome P450 monooxygenase"/>
    <property type="match status" value="1"/>
</dbReference>
<reference evidence="9" key="1">
    <citation type="submission" date="2020-11" db="EMBL/GenBank/DDBJ databases">
        <title>Whole-genome analyses of Nonomuraea sp. K274.</title>
        <authorList>
            <person name="Veyisoglu A."/>
        </authorList>
    </citation>
    <scope>NUCLEOTIDE SEQUENCE</scope>
    <source>
        <strain evidence="9">K274</strain>
    </source>
</reference>
<evidence type="ECO:0000256" key="8">
    <source>
        <dbReference type="SAM" id="MobiDB-lite"/>
    </source>
</evidence>
<feature type="compositionally biased region" description="Pro residues" evidence="8">
    <location>
        <begin position="1"/>
        <end position="20"/>
    </location>
</feature>
<dbReference type="InterPro" id="IPR036396">
    <property type="entry name" value="Cyt_P450_sf"/>
</dbReference>
<comment type="caution">
    <text evidence="9">The sequence shown here is derived from an EMBL/GenBank/DDBJ whole genome shotgun (WGS) entry which is preliminary data.</text>
</comment>
<keyword evidence="6 7" id="KW-0503">Monooxygenase</keyword>
<keyword evidence="5 7" id="KW-0408">Iron</keyword>
<evidence type="ECO:0000256" key="4">
    <source>
        <dbReference type="ARBA" id="ARBA00023002"/>
    </source>
</evidence>
<dbReference type="PRINTS" id="PR00385">
    <property type="entry name" value="P450"/>
</dbReference>
<feature type="region of interest" description="Disordered" evidence="8">
    <location>
        <begin position="1"/>
        <end position="28"/>
    </location>
</feature>
<dbReference type="GO" id="GO:0005506">
    <property type="term" value="F:iron ion binding"/>
    <property type="evidence" value="ECO:0007669"/>
    <property type="project" value="InterPro"/>
</dbReference>
<evidence type="ECO:0000256" key="7">
    <source>
        <dbReference type="RuleBase" id="RU000461"/>
    </source>
</evidence>
<dbReference type="EMBL" id="JADOGI010000136">
    <property type="protein sequence ID" value="MBF8190845.1"/>
    <property type="molecule type" value="Genomic_DNA"/>
</dbReference>
<dbReference type="PRINTS" id="PR00359">
    <property type="entry name" value="BP450"/>
</dbReference>
<gene>
    <name evidence="9" type="ORF">ITP53_35100</name>
</gene>
<dbReference type="InterPro" id="IPR001128">
    <property type="entry name" value="Cyt_P450"/>
</dbReference>
<dbReference type="PROSITE" id="PS00086">
    <property type="entry name" value="CYTOCHROME_P450"/>
    <property type="match status" value="1"/>
</dbReference>
<evidence type="ECO:0000256" key="1">
    <source>
        <dbReference type="ARBA" id="ARBA00010617"/>
    </source>
</evidence>
<keyword evidence="3 7" id="KW-0479">Metal-binding</keyword>
<evidence type="ECO:0000256" key="5">
    <source>
        <dbReference type="ARBA" id="ARBA00023004"/>
    </source>
</evidence>
<comment type="similarity">
    <text evidence="1 7">Belongs to the cytochrome P450 family.</text>
</comment>
<dbReference type="GO" id="GO:0004497">
    <property type="term" value="F:monooxygenase activity"/>
    <property type="evidence" value="ECO:0007669"/>
    <property type="project" value="UniProtKB-KW"/>
</dbReference>
<organism evidence="9 10">
    <name type="scientific">Nonomuraea cypriaca</name>
    <dbReference type="NCBI Taxonomy" id="1187855"/>
    <lineage>
        <taxon>Bacteria</taxon>
        <taxon>Bacillati</taxon>
        <taxon>Actinomycetota</taxon>
        <taxon>Actinomycetes</taxon>
        <taxon>Streptosporangiales</taxon>
        <taxon>Streptosporangiaceae</taxon>
        <taxon>Nonomuraea</taxon>
    </lineage>
</organism>
<dbReference type="InterPro" id="IPR002397">
    <property type="entry name" value="Cyt_P450_B"/>
</dbReference>
<name>A0A931AFT6_9ACTN</name>
<evidence type="ECO:0000313" key="10">
    <source>
        <dbReference type="Proteomes" id="UP000605361"/>
    </source>
</evidence>
<dbReference type="CDD" id="cd11030">
    <property type="entry name" value="CYP105-like"/>
    <property type="match status" value="1"/>
</dbReference>
<dbReference type="AlphaFoldDB" id="A0A931AFT6"/>
<evidence type="ECO:0000256" key="3">
    <source>
        <dbReference type="ARBA" id="ARBA00022723"/>
    </source>
</evidence>
<dbReference type="SUPFAM" id="SSF48264">
    <property type="entry name" value="Cytochrome P450"/>
    <property type="match status" value="1"/>
</dbReference>
<evidence type="ECO:0000313" key="9">
    <source>
        <dbReference type="EMBL" id="MBF8190845.1"/>
    </source>
</evidence>
<dbReference type="Proteomes" id="UP000605361">
    <property type="component" value="Unassembled WGS sequence"/>
</dbReference>
<proteinExistence type="inferred from homology"/>
<dbReference type="PANTHER" id="PTHR46696">
    <property type="entry name" value="P450, PUTATIVE (EUROFUNG)-RELATED"/>
    <property type="match status" value="1"/>
</dbReference>
<sequence length="410" mass="44522">MTEPEAPAPHTAPPASPPIALPTLRPTPFDPPAELAGLRETRPIAPLAYPDGHQGWLVTSHALVRQVLADRRFSARSELRHLPVQQPGQGPAQPAPPGVFLSMDPPEHTRYRHLLTGEFTVRRMRRLTERIEAVTGEYLDAMERQGPPADLVETFAAPIPALVICELLGVADDDRERFLAEAAALMRPGNSHEEVVSAFLVMQAHMKELVRARRAEPSDDMLSGLTKSDLTDEELANIGFMLLGAGLDTTTNMLALGTFALLTHPDQLAVLRAAPDRAEQVVEELLRYLGIIPFLVRTALEDAEVGGELVRAGQTVTLSLPAANRDPGRFPDHPDALDLSRAAGGHLGFGHGVHQCLGQQLARVEMRAGYPALFARFPSLRLAVEPGEVPLRTDMAIYGVHSLPVTWDAG</sequence>
<evidence type="ECO:0000256" key="2">
    <source>
        <dbReference type="ARBA" id="ARBA00022617"/>
    </source>
</evidence>